<comment type="function">
    <text evidence="7">Specifically dimethylates two adjacent adenosines (A1518 and A1519) in the loop of a conserved hairpin near the 3'-end of 16S rRNA in the 30S particle. May play a critical role in biogenesis of 30S subunits.</text>
</comment>
<evidence type="ECO:0000256" key="6">
    <source>
        <dbReference type="ARBA" id="ARBA00022884"/>
    </source>
</evidence>
<reference evidence="11" key="1">
    <citation type="submission" date="2016-06" db="EMBL/GenBank/DDBJ databases">
        <authorList>
            <person name="Nascimento L."/>
            <person name="Pereira R.V."/>
            <person name="Martins L.F."/>
            <person name="Quaggio R.B."/>
            <person name="Silva A.M."/>
            <person name="Setubal J.C."/>
        </authorList>
    </citation>
    <scope>NUCLEOTIDE SEQUENCE [LARGE SCALE GENOMIC DNA]</scope>
</reference>
<comment type="similarity">
    <text evidence="7">Belongs to the class I-like SAM-binding methyltransferase superfamily. rRNA adenine N(6)-methyltransferase family. RsmA subfamily.</text>
</comment>
<comment type="subcellular location">
    <subcellularLocation>
        <location evidence="7">Cytoplasm</location>
    </subcellularLocation>
</comment>
<dbReference type="Gene3D" id="3.40.50.150">
    <property type="entry name" value="Vaccinia Virus protein VP39"/>
    <property type="match status" value="1"/>
</dbReference>
<feature type="domain" description="Ribosomal RNA adenine methylase transferase N-terminal" evidence="9">
    <location>
        <begin position="36"/>
        <end position="222"/>
    </location>
</feature>
<feature type="binding site" evidence="7 8">
    <location>
        <position position="31"/>
    </location>
    <ligand>
        <name>S-adenosyl-L-methionine</name>
        <dbReference type="ChEBI" id="CHEBI:59789"/>
    </ligand>
</feature>
<dbReference type="InterPro" id="IPR011530">
    <property type="entry name" value="rRNA_adenine_dimethylase"/>
</dbReference>
<comment type="caution">
    <text evidence="10">The sequence shown here is derived from an EMBL/GenBank/DDBJ whole genome shotgun (WGS) entry which is preliminary data.</text>
</comment>
<dbReference type="CDD" id="cd02440">
    <property type="entry name" value="AdoMet_MTases"/>
    <property type="match status" value="1"/>
</dbReference>
<keyword evidence="6 7" id="KW-0694">RNA-binding</keyword>
<dbReference type="PANTHER" id="PTHR11727">
    <property type="entry name" value="DIMETHYLADENOSINE TRANSFERASE"/>
    <property type="match status" value="1"/>
</dbReference>
<dbReference type="SUPFAM" id="SSF53335">
    <property type="entry name" value="S-adenosyl-L-methionine-dependent methyltransferases"/>
    <property type="match status" value="1"/>
</dbReference>
<dbReference type="NCBIfam" id="TIGR00755">
    <property type="entry name" value="ksgA"/>
    <property type="match status" value="1"/>
</dbReference>
<evidence type="ECO:0000256" key="3">
    <source>
        <dbReference type="ARBA" id="ARBA00022603"/>
    </source>
</evidence>
<dbReference type="Proteomes" id="UP000196475">
    <property type="component" value="Unassembled WGS sequence"/>
</dbReference>
<feature type="binding site" evidence="7 8">
    <location>
        <position position="126"/>
    </location>
    <ligand>
        <name>S-adenosyl-L-methionine</name>
        <dbReference type="ChEBI" id="CHEBI:59789"/>
    </ligand>
</feature>
<dbReference type="PROSITE" id="PS51689">
    <property type="entry name" value="SAM_RNA_A_N6_MT"/>
    <property type="match status" value="1"/>
</dbReference>
<dbReference type="InterPro" id="IPR001737">
    <property type="entry name" value="KsgA/Erm"/>
</dbReference>
<dbReference type="GO" id="GO:0003723">
    <property type="term" value="F:RNA binding"/>
    <property type="evidence" value="ECO:0007669"/>
    <property type="project" value="UniProtKB-UniRule"/>
</dbReference>
<dbReference type="GO" id="GO:0052908">
    <property type="term" value="F:16S rRNA (adenine(1518)-N(6)/adenine(1519)-N(6))-dimethyltransferase activity"/>
    <property type="evidence" value="ECO:0007669"/>
    <property type="project" value="UniProtKB-EC"/>
</dbReference>
<feature type="binding site" evidence="7 8">
    <location>
        <position position="29"/>
    </location>
    <ligand>
        <name>S-adenosyl-L-methionine</name>
        <dbReference type="ChEBI" id="CHEBI:59789"/>
    </ligand>
</feature>
<dbReference type="InterPro" id="IPR023165">
    <property type="entry name" value="rRNA_Ade_diMease-like_C"/>
</dbReference>
<keyword evidence="2 7" id="KW-0698">rRNA processing</keyword>
<dbReference type="AlphaFoldDB" id="A0A1Y3PDB5"/>
<dbReference type="Pfam" id="PF00398">
    <property type="entry name" value="RrnaAD"/>
    <property type="match status" value="1"/>
</dbReference>
<dbReference type="InterPro" id="IPR020598">
    <property type="entry name" value="rRNA_Ade_methylase_Trfase_N"/>
</dbReference>
<evidence type="ECO:0000259" key="9">
    <source>
        <dbReference type="SMART" id="SM00650"/>
    </source>
</evidence>
<evidence type="ECO:0000313" key="10">
    <source>
        <dbReference type="EMBL" id="OUM85312.1"/>
    </source>
</evidence>
<feature type="binding site" evidence="7 8">
    <location>
        <position position="77"/>
    </location>
    <ligand>
        <name>S-adenosyl-L-methionine</name>
        <dbReference type="ChEBI" id="CHEBI:59789"/>
    </ligand>
</feature>
<accession>A0A1Y3PDB5</accession>
<dbReference type="GO" id="GO:0005829">
    <property type="term" value="C:cytosol"/>
    <property type="evidence" value="ECO:0007669"/>
    <property type="project" value="TreeGrafter"/>
</dbReference>
<comment type="catalytic activity">
    <reaction evidence="7">
        <text>adenosine(1518)/adenosine(1519) in 16S rRNA + 4 S-adenosyl-L-methionine = N(6)-dimethyladenosine(1518)/N(6)-dimethyladenosine(1519) in 16S rRNA + 4 S-adenosyl-L-homocysteine + 4 H(+)</text>
        <dbReference type="Rhea" id="RHEA:19609"/>
        <dbReference type="Rhea" id="RHEA-COMP:10232"/>
        <dbReference type="Rhea" id="RHEA-COMP:10233"/>
        <dbReference type="ChEBI" id="CHEBI:15378"/>
        <dbReference type="ChEBI" id="CHEBI:57856"/>
        <dbReference type="ChEBI" id="CHEBI:59789"/>
        <dbReference type="ChEBI" id="CHEBI:74411"/>
        <dbReference type="ChEBI" id="CHEBI:74493"/>
        <dbReference type="EC" id="2.1.1.182"/>
    </reaction>
</comment>
<sequence>MKRPIVTPSRTKAVQAERNFTFKKSLGQHFLVDPNILRKIVAAAAPDPSTGFLEVGPGFGALTEALAEKAGKVVAVEVDERLIPILEEQLASYSNVMLIQDDILRCDLRQLAAHFAGCSAWKVVANLPYYITTPILVKFLEFASSSVTMKENGSLAMSEMILMMQKEVAERLTAAPGSKAYGSLSVFAQYHAEIRWVCDVPKNAFMPPPNVMSQVIRLAVRNQPPVAVSDPDWFFQVVRAAFSRRRKTLLNNLMALFPGGSKDGLAEALRSLGVQPERRAETLSLQEFAKLSEYFSGWDGKLV</sequence>
<dbReference type="SMART" id="SM00650">
    <property type="entry name" value="rADc"/>
    <property type="match status" value="1"/>
</dbReference>
<feature type="binding site" evidence="7 8">
    <location>
        <position position="56"/>
    </location>
    <ligand>
        <name>S-adenosyl-L-methionine</name>
        <dbReference type="ChEBI" id="CHEBI:59789"/>
    </ligand>
</feature>
<keyword evidence="4 7" id="KW-0808">Transferase</keyword>
<dbReference type="EMBL" id="LZRT01000107">
    <property type="protein sequence ID" value="OUM85312.1"/>
    <property type="molecule type" value="Genomic_DNA"/>
</dbReference>
<dbReference type="PANTHER" id="PTHR11727:SF7">
    <property type="entry name" value="DIMETHYLADENOSINE TRANSFERASE-RELATED"/>
    <property type="match status" value="1"/>
</dbReference>
<dbReference type="HAMAP" id="MF_00607">
    <property type="entry name" value="16SrRNA_methyltr_A"/>
    <property type="match status" value="1"/>
</dbReference>
<proteinExistence type="inferred from homology"/>
<protein>
    <recommendedName>
        <fullName evidence="7">Ribosomal RNA small subunit methyltransferase A</fullName>
        <ecNumber evidence="7">2.1.1.182</ecNumber>
    </recommendedName>
    <alternativeName>
        <fullName evidence="7">16S rRNA (adenine(1518)-N(6)/adenine(1519)-N(6))-dimethyltransferase</fullName>
    </alternativeName>
    <alternativeName>
        <fullName evidence="7">16S rRNA dimethyladenosine transferase</fullName>
    </alternativeName>
    <alternativeName>
        <fullName evidence="7">16S rRNA dimethylase</fullName>
    </alternativeName>
    <alternativeName>
        <fullName evidence="7">S-adenosylmethionine-6-N', N'-adenosyl(rRNA) dimethyltransferase</fullName>
    </alternativeName>
</protein>
<evidence type="ECO:0000256" key="4">
    <source>
        <dbReference type="ARBA" id="ARBA00022679"/>
    </source>
</evidence>
<name>A0A1Y3PDB5_9BACI</name>
<dbReference type="FunFam" id="3.40.50.150:FF:000023">
    <property type="entry name" value="Ribosomal RNA small subunit methyltransferase A"/>
    <property type="match status" value="1"/>
</dbReference>
<organism evidence="10 11">
    <name type="scientific">Bacillus thermozeamaize</name>
    <dbReference type="NCBI Taxonomy" id="230954"/>
    <lineage>
        <taxon>Bacteria</taxon>
        <taxon>Bacillati</taxon>
        <taxon>Bacillota</taxon>
        <taxon>Bacilli</taxon>
        <taxon>Bacillales</taxon>
        <taxon>Bacillaceae</taxon>
        <taxon>Bacillus</taxon>
    </lineage>
</organism>
<keyword evidence="3 7" id="KW-0489">Methyltransferase</keyword>
<evidence type="ECO:0000256" key="1">
    <source>
        <dbReference type="ARBA" id="ARBA00022490"/>
    </source>
</evidence>
<dbReference type="FunFam" id="1.10.8.100:FF:000001">
    <property type="entry name" value="Ribosomal RNA small subunit methyltransferase A"/>
    <property type="match status" value="1"/>
</dbReference>
<evidence type="ECO:0000256" key="8">
    <source>
        <dbReference type="PROSITE-ProRule" id="PRU01026"/>
    </source>
</evidence>
<evidence type="ECO:0000256" key="5">
    <source>
        <dbReference type="ARBA" id="ARBA00022691"/>
    </source>
</evidence>
<feature type="binding site" evidence="7 8">
    <location>
        <position position="102"/>
    </location>
    <ligand>
        <name>S-adenosyl-L-methionine</name>
        <dbReference type="ChEBI" id="CHEBI:59789"/>
    </ligand>
</feature>
<dbReference type="Gene3D" id="1.10.8.100">
    <property type="entry name" value="Ribosomal RNA adenine dimethylase-like, domain 2"/>
    <property type="match status" value="1"/>
</dbReference>
<dbReference type="InterPro" id="IPR029063">
    <property type="entry name" value="SAM-dependent_MTases_sf"/>
</dbReference>
<keyword evidence="5 7" id="KW-0949">S-adenosyl-L-methionine</keyword>
<dbReference type="EC" id="2.1.1.182" evidence="7"/>
<keyword evidence="1 7" id="KW-0963">Cytoplasm</keyword>
<evidence type="ECO:0000256" key="2">
    <source>
        <dbReference type="ARBA" id="ARBA00022552"/>
    </source>
</evidence>
<evidence type="ECO:0000256" key="7">
    <source>
        <dbReference type="HAMAP-Rule" id="MF_00607"/>
    </source>
</evidence>
<gene>
    <name evidence="7" type="primary">rsmA</name>
    <name evidence="7" type="synonym">ksgA</name>
    <name evidence="10" type="ORF">BAA01_14825</name>
</gene>
<evidence type="ECO:0000313" key="11">
    <source>
        <dbReference type="Proteomes" id="UP000196475"/>
    </source>
</evidence>